<keyword evidence="1" id="KW-0813">Transport</keyword>
<dbReference type="PANTHER" id="PTHR45684">
    <property type="entry name" value="RE74312P"/>
    <property type="match status" value="1"/>
</dbReference>
<sequence>MSIWAICFWVSWGDVEPSLIDFQRLVQQQLTQYPTSEELSIGKIKFKAFDLGGERDFWEHVGGIEIALAPSSFGQANTRITRRGSGGALAWVGDSGSIGRWLRQRGPSVLANADEAEPHVADQGGAEVVYRWVVVVLLMVDWGGVVFCGSMRVN</sequence>
<evidence type="ECO:0000313" key="5">
    <source>
        <dbReference type="Proteomes" id="UP000737018"/>
    </source>
</evidence>
<organism evidence="4 5">
    <name type="scientific">Castanea mollissima</name>
    <name type="common">Chinese chestnut</name>
    <dbReference type="NCBI Taxonomy" id="60419"/>
    <lineage>
        <taxon>Eukaryota</taxon>
        <taxon>Viridiplantae</taxon>
        <taxon>Streptophyta</taxon>
        <taxon>Embryophyta</taxon>
        <taxon>Tracheophyta</taxon>
        <taxon>Spermatophyta</taxon>
        <taxon>Magnoliopsida</taxon>
        <taxon>eudicotyledons</taxon>
        <taxon>Gunneridae</taxon>
        <taxon>Pentapetalae</taxon>
        <taxon>rosids</taxon>
        <taxon>fabids</taxon>
        <taxon>Fagales</taxon>
        <taxon>Fagaceae</taxon>
        <taxon>Castanea</taxon>
    </lineage>
</organism>
<keyword evidence="3" id="KW-0472">Membrane</keyword>
<keyword evidence="3" id="KW-0812">Transmembrane</keyword>
<comment type="caution">
    <text evidence="4">The sequence shown here is derived from an EMBL/GenBank/DDBJ whole genome shotgun (WGS) entry which is preliminary data.</text>
</comment>
<proteinExistence type="predicted"/>
<dbReference type="EMBL" id="JRKL02004764">
    <property type="protein sequence ID" value="KAF3951821.1"/>
    <property type="molecule type" value="Genomic_DNA"/>
</dbReference>
<reference evidence="4" key="1">
    <citation type="submission" date="2020-03" db="EMBL/GenBank/DDBJ databases">
        <title>Castanea mollissima Vanexum genome sequencing.</title>
        <authorList>
            <person name="Staton M."/>
        </authorList>
    </citation>
    <scope>NUCLEOTIDE SEQUENCE</scope>
    <source>
        <tissue evidence="4">Leaf</tissue>
    </source>
</reference>
<feature type="transmembrane region" description="Helical" evidence="3">
    <location>
        <begin position="129"/>
        <end position="149"/>
    </location>
</feature>
<dbReference type="GO" id="GO:0006886">
    <property type="term" value="P:intracellular protein transport"/>
    <property type="evidence" value="ECO:0007669"/>
    <property type="project" value="InterPro"/>
</dbReference>
<keyword evidence="3" id="KW-1133">Transmembrane helix</keyword>
<dbReference type="GO" id="GO:0005525">
    <property type="term" value="F:GTP binding"/>
    <property type="evidence" value="ECO:0007669"/>
    <property type="project" value="InterPro"/>
</dbReference>
<evidence type="ECO:0000256" key="2">
    <source>
        <dbReference type="ARBA" id="ARBA00022927"/>
    </source>
</evidence>
<dbReference type="AlphaFoldDB" id="A0A8J4VK54"/>
<dbReference type="Proteomes" id="UP000737018">
    <property type="component" value="Unassembled WGS sequence"/>
</dbReference>
<name>A0A8J4VK54_9ROSI</name>
<accession>A0A8J4VK54</accession>
<keyword evidence="5" id="KW-1185">Reference proteome</keyword>
<evidence type="ECO:0000256" key="1">
    <source>
        <dbReference type="ARBA" id="ARBA00022448"/>
    </source>
</evidence>
<gene>
    <name evidence="4" type="ORF">CMV_022567</name>
</gene>
<keyword evidence="2" id="KW-0653">Protein transport</keyword>
<evidence type="ECO:0000313" key="4">
    <source>
        <dbReference type="EMBL" id="KAF3951821.1"/>
    </source>
</evidence>
<protein>
    <submittedName>
        <fullName evidence="4">Uncharacterized protein</fullName>
    </submittedName>
</protein>
<dbReference type="OrthoDB" id="2011769at2759"/>
<dbReference type="InterPro" id="IPR006687">
    <property type="entry name" value="Small_GTPase_SAR1"/>
</dbReference>
<evidence type="ECO:0000256" key="3">
    <source>
        <dbReference type="SAM" id="Phobius"/>
    </source>
</evidence>